<sequence length="248" mass="28930">KDHQLYKFIEGDFPRLNLRDIEDMILLLVQKKLSNLERGDLFDLNVALRMFTRRIIILKRVEDLQLEVESYKKKLNITRPETFRSDITKMASYTAYNDPQGIIYQDKFQRNKLMRSDELYKFCDLYTPSPQPSNLFLDDIMDAPPRPSYSLLLQSHPLLDITLSLSPIILLDHILDTPSPPSPQLQSQPPLTGHLIYFNMFDYHGVNFLCCFHNQNLVFSLRDEMNLMFAHLEYLLTSAIASPSPPHP</sequence>
<reference evidence="1" key="1">
    <citation type="journal article" date="2019" name="Sci. Rep.">
        <title>Draft genome of Tanacetum cinerariifolium, the natural source of mosquito coil.</title>
        <authorList>
            <person name="Yamashiro T."/>
            <person name="Shiraishi A."/>
            <person name="Satake H."/>
            <person name="Nakayama K."/>
        </authorList>
    </citation>
    <scope>NUCLEOTIDE SEQUENCE</scope>
</reference>
<name>A0A699IML7_TANCI</name>
<gene>
    <name evidence="1" type="ORF">Tci_524901</name>
</gene>
<organism evidence="1">
    <name type="scientific">Tanacetum cinerariifolium</name>
    <name type="common">Dalmatian daisy</name>
    <name type="synonym">Chrysanthemum cinerariifolium</name>
    <dbReference type="NCBI Taxonomy" id="118510"/>
    <lineage>
        <taxon>Eukaryota</taxon>
        <taxon>Viridiplantae</taxon>
        <taxon>Streptophyta</taxon>
        <taxon>Embryophyta</taxon>
        <taxon>Tracheophyta</taxon>
        <taxon>Spermatophyta</taxon>
        <taxon>Magnoliopsida</taxon>
        <taxon>eudicotyledons</taxon>
        <taxon>Gunneridae</taxon>
        <taxon>Pentapetalae</taxon>
        <taxon>asterids</taxon>
        <taxon>campanulids</taxon>
        <taxon>Asterales</taxon>
        <taxon>Asteraceae</taxon>
        <taxon>Asteroideae</taxon>
        <taxon>Anthemideae</taxon>
        <taxon>Anthemidinae</taxon>
        <taxon>Tanacetum</taxon>
    </lineage>
</organism>
<feature type="non-terminal residue" evidence="1">
    <location>
        <position position="1"/>
    </location>
</feature>
<proteinExistence type="predicted"/>
<comment type="caution">
    <text evidence="1">The sequence shown here is derived from an EMBL/GenBank/DDBJ whole genome shotgun (WGS) entry which is preliminary data.</text>
</comment>
<dbReference type="EMBL" id="BKCJ010290082">
    <property type="protein sequence ID" value="GEZ52928.1"/>
    <property type="molecule type" value="Genomic_DNA"/>
</dbReference>
<accession>A0A699IML7</accession>
<protein>
    <submittedName>
        <fullName evidence="1">Uncharacterized protein</fullName>
    </submittedName>
</protein>
<dbReference type="AlphaFoldDB" id="A0A699IML7"/>
<evidence type="ECO:0000313" key="1">
    <source>
        <dbReference type="EMBL" id="GEZ52928.1"/>
    </source>
</evidence>